<dbReference type="PANTHER" id="PTHR43155:SF2">
    <property type="entry name" value="CYCLIC DI-GMP PHOSPHODIESTERASE PA4108"/>
    <property type="match status" value="1"/>
</dbReference>
<evidence type="ECO:0000313" key="2">
    <source>
        <dbReference type="EMBL" id="HFX14377.1"/>
    </source>
</evidence>
<dbReference type="SUPFAM" id="SSF109604">
    <property type="entry name" value="HD-domain/PDEase-like"/>
    <property type="match status" value="1"/>
</dbReference>
<dbReference type="SUPFAM" id="SSF55781">
    <property type="entry name" value="GAF domain-like"/>
    <property type="match status" value="1"/>
</dbReference>
<evidence type="ECO:0000259" key="1">
    <source>
        <dbReference type="PROSITE" id="PS51832"/>
    </source>
</evidence>
<dbReference type="PROSITE" id="PS51832">
    <property type="entry name" value="HD_GYP"/>
    <property type="match status" value="1"/>
</dbReference>
<comment type="caution">
    <text evidence="2">The sequence shown here is derived from an EMBL/GenBank/DDBJ whole genome shotgun (WGS) entry which is preliminary data.</text>
</comment>
<dbReference type="PANTHER" id="PTHR43155">
    <property type="entry name" value="CYCLIC DI-GMP PHOSPHODIESTERASE PA4108-RELATED"/>
    <property type="match status" value="1"/>
</dbReference>
<dbReference type="Gene3D" id="3.30.450.40">
    <property type="match status" value="1"/>
</dbReference>
<dbReference type="SMART" id="SM00065">
    <property type="entry name" value="GAF"/>
    <property type="match status" value="1"/>
</dbReference>
<proteinExistence type="predicted"/>
<dbReference type="AlphaFoldDB" id="A0A7C3RNI7"/>
<dbReference type="SMART" id="SM00471">
    <property type="entry name" value="HDc"/>
    <property type="match status" value="1"/>
</dbReference>
<dbReference type="EMBL" id="DTIN01000044">
    <property type="protein sequence ID" value="HFX14377.1"/>
    <property type="molecule type" value="Genomic_DNA"/>
</dbReference>
<reference evidence="2" key="1">
    <citation type="journal article" date="2020" name="mSystems">
        <title>Genome- and Community-Level Interaction Insights into Carbon Utilization and Element Cycling Functions of Hydrothermarchaeota in Hydrothermal Sediment.</title>
        <authorList>
            <person name="Zhou Z."/>
            <person name="Liu Y."/>
            <person name="Xu W."/>
            <person name="Pan J."/>
            <person name="Luo Z.H."/>
            <person name="Li M."/>
        </authorList>
    </citation>
    <scope>NUCLEOTIDE SEQUENCE [LARGE SCALE GENOMIC DNA]</scope>
    <source>
        <strain evidence="2">SpSt-81</strain>
    </source>
</reference>
<dbReference type="Pfam" id="PF13185">
    <property type="entry name" value="GAF_2"/>
    <property type="match status" value="1"/>
</dbReference>
<dbReference type="InterPro" id="IPR006675">
    <property type="entry name" value="HDIG_dom"/>
</dbReference>
<dbReference type="InterPro" id="IPR029016">
    <property type="entry name" value="GAF-like_dom_sf"/>
</dbReference>
<dbReference type="InterPro" id="IPR037522">
    <property type="entry name" value="HD_GYP_dom"/>
</dbReference>
<gene>
    <name evidence="2" type="ORF">ENW00_09610</name>
</gene>
<protein>
    <submittedName>
        <fullName evidence="2">HD domain-containing protein</fullName>
    </submittedName>
</protein>
<dbReference type="CDD" id="cd00077">
    <property type="entry name" value="HDc"/>
    <property type="match status" value="1"/>
</dbReference>
<name>A0A7C3RNI7_DICTH</name>
<dbReference type="NCBIfam" id="TIGR00277">
    <property type="entry name" value="HDIG"/>
    <property type="match status" value="1"/>
</dbReference>
<accession>A0A7C3RNI7</accession>
<sequence length="462" mass="53169">MVNKENMLNYLNLLLKIKDATKRSENLEDCINRINNELRPYKLNISYHLSSKYLNSENECSKLLQTAEKPLTLIIKGEEKLTNLDLSLFEIILLEIKEFLKDLEVKSKSENIRKILEKILEEIEKVVSYTSANIGILYEDKIKFLAFRGYEKYNIADFIKTLELTEKEFYTIKTVISTKSPLLIENTDEYPNWVYIPETSWIKSHLIIPIIYNNNLIGIIGLDSDKPYSFTQNDIEKLSFMIPIIGLAIENAKLYEILEKELEEKTIEERRARSSLYQVIKVSSELVELKDPYTSGHQKRVAKISSVIGKLLGFTQERIRFLNICALLHDIGKLSIPSEILNKPGPLTPLEKRLVNTHTETGYNILKRINILQEVAPVVYQHHERINGSGYPLGLKNDEILIEARIIGVADVLEAMTSHRPYRPALPLEIAIDEIKNNKGILYDPNVVDALLYAIDKGRIRL</sequence>
<dbReference type="Pfam" id="PF13487">
    <property type="entry name" value="HD_5"/>
    <property type="match status" value="1"/>
</dbReference>
<dbReference type="InterPro" id="IPR003018">
    <property type="entry name" value="GAF"/>
</dbReference>
<feature type="domain" description="HD-GYP" evidence="1">
    <location>
        <begin position="272"/>
        <end position="462"/>
    </location>
</feature>
<dbReference type="InterPro" id="IPR003607">
    <property type="entry name" value="HD/PDEase_dom"/>
</dbReference>
<dbReference type="Gene3D" id="1.10.3210.10">
    <property type="entry name" value="Hypothetical protein af1432"/>
    <property type="match status" value="1"/>
</dbReference>
<organism evidence="2">
    <name type="scientific">Dictyoglomus thermophilum</name>
    <dbReference type="NCBI Taxonomy" id="14"/>
    <lineage>
        <taxon>Bacteria</taxon>
        <taxon>Pseudomonadati</taxon>
        <taxon>Dictyoglomota</taxon>
        <taxon>Dictyoglomia</taxon>
        <taxon>Dictyoglomales</taxon>
        <taxon>Dictyoglomaceae</taxon>
        <taxon>Dictyoglomus</taxon>
    </lineage>
</organism>